<dbReference type="InterPro" id="IPR001792">
    <property type="entry name" value="Acylphosphatase-like_dom"/>
</dbReference>
<dbReference type="PRINTS" id="PR00112">
    <property type="entry name" value="ACYLPHPHTASE"/>
</dbReference>
<evidence type="ECO:0000259" key="7">
    <source>
        <dbReference type="PROSITE" id="PS51160"/>
    </source>
</evidence>
<dbReference type="PROSITE" id="PS51160">
    <property type="entry name" value="ACYLPHOSPHATASE_3"/>
    <property type="match status" value="1"/>
</dbReference>
<comment type="catalytic activity">
    <reaction evidence="4 5">
        <text>an acyl phosphate + H2O = a carboxylate + phosphate + H(+)</text>
        <dbReference type="Rhea" id="RHEA:14965"/>
        <dbReference type="ChEBI" id="CHEBI:15377"/>
        <dbReference type="ChEBI" id="CHEBI:15378"/>
        <dbReference type="ChEBI" id="CHEBI:29067"/>
        <dbReference type="ChEBI" id="CHEBI:43474"/>
        <dbReference type="ChEBI" id="CHEBI:59918"/>
        <dbReference type="EC" id="3.6.1.7"/>
    </reaction>
</comment>
<dbReference type="AlphaFoldDB" id="A0A0C4WKN5"/>
<dbReference type="InterPro" id="IPR020456">
    <property type="entry name" value="Acylphosphatase"/>
</dbReference>
<feature type="domain" description="Acylphosphatase-like" evidence="7">
    <location>
        <begin position="5"/>
        <end position="91"/>
    </location>
</feature>
<evidence type="ECO:0000256" key="3">
    <source>
        <dbReference type="ARBA" id="ARBA00015991"/>
    </source>
</evidence>
<evidence type="ECO:0000256" key="4">
    <source>
        <dbReference type="ARBA" id="ARBA00047645"/>
    </source>
</evidence>
<dbReference type="NCBIfam" id="NF011014">
    <property type="entry name" value="PRK14442.1"/>
    <property type="match status" value="1"/>
</dbReference>
<dbReference type="Proteomes" id="UP000068210">
    <property type="component" value="Chromosome"/>
</dbReference>
<evidence type="ECO:0000313" key="8">
    <source>
        <dbReference type="EMBL" id="AJE20759.1"/>
    </source>
</evidence>
<feature type="active site" evidence="5">
    <location>
        <position position="20"/>
    </location>
</feature>
<dbReference type="Gene3D" id="3.30.70.100">
    <property type="match status" value="1"/>
</dbReference>
<evidence type="ECO:0000256" key="5">
    <source>
        <dbReference type="PROSITE-ProRule" id="PRU00520"/>
    </source>
</evidence>
<feature type="active site" evidence="5">
    <location>
        <position position="38"/>
    </location>
</feature>
<protein>
    <recommendedName>
        <fullName evidence="3 5">acylphosphatase</fullName>
        <ecNumber evidence="2 5">3.6.1.7</ecNumber>
    </recommendedName>
</protein>
<dbReference type="InterPro" id="IPR017968">
    <property type="entry name" value="Acylphosphatase_CS"/>
</dbReference>
<dbReference type="RefSeq" id="WP_039802863.1">
    <property type="nucleotide sequence ID" value="NZ_CP010415.1"/>
</dbReference>
<reference evidence="8 9" key="1">
    <citation type="journal article" date="2015" name="PLoS ONE">
        <title>Azotobacter Genomes: The Genome of Azotobacter chroococcum NCIMB 8003 (ATCC 4412).</title>
        <authorList>
            <person name="Robson R.L."/>
            <person name="Jones R."/>
            <person name="Robson R.M."/>
            <person name="Schwartz A."/>
            <person name="Richardson T.H."/>
        </authorList>
    </citation>
    <scope>NUCLEOTIDE SEQUENCE [LARGE SCALE GENOMIC DNA]</scope>
    <source>
        <strain evidence="8 9">NCIMB 8003</strain>
    </source>
</reference>
<dbReference type="HOGENOM" id="CLU_141932_1_0_6"/>
<dbReference type="STRING" id="1328314.Achr_12820"/>
<evidence type="ECO:0000256" key="2">
    <source>
        <dbReference type="ARBA" id="ARBA00012150"/>
    </source>
</evidence>
<comment type="similarity">
    <text evidence="1 6">Belongs to the acylphosphatase family.</text>
</comment>
<dbReference type="EC" id="3.6.1.7" evidence="2 5"/>
<proteinExistence type="inferred from homology"/>
<name>A0A0C4WKN5_9GAMM</name>
<dbReference type="Pfam" id="PF00708">
    <property type="entry name" value="Acylphosphatase"/>
    <property type="match status" value="1"/>
</dbReference>
<keyword evidence="9" id="KW-1185">Reference proteome</keyword>
<evidence type="ECO:0000313" key="9">
    <source>
        <dbReference type="Proteomes" id="UP000068210"/>
    </source>
</evidence>
<dbReference type="InterPro" id="IPR036046">
    <property type="entry name" value="Acylphosphatase-like_dom_sf"/>
</dbReference>
<evidence type="ECO:0000256" key="1">
    <source>
        <dbReference type="ARBA" id="ARBA00005614"/>
    </source>
</evidence>
<gene>
    <name evidence="8" type="ORF">Achr_12820</name>
</gene>
<dbReference type="SUPFAM" id="SSF54975">
    <property type="entry name" value="Acylphosphatase/BLUF domain-like"/>
    <property type="match status" value="1"/>
</dbReference>
<keyword evidence="5" id="KW-0378">Hydrolase</keyword>
<dbReference type="GO" id="GO:0003998">
    <property type="term" value="F:acylphosphatase activity"/>
    <property type="evidence" value="ECO:0007669"/>
    <property type="project" value="UniProtKB-EC"/>
</dbReference>
<dbReference type="PANTHER" id="PTHR47268">
    <property type="entry name" value="ACYLPHOSPHATASE"/>
    <property type="match status" value="1"/>
</dbReference>
<dbReference type="PANTHER" id="PTHR47268:SF4">
    <property type="entry name" value="ACYLPHOSPHATASE"/>
    <property type="match status" value="1"/>
</dbReference>
<dbReference type="EMBL" id="CP010415">
    <property type="protein sequence ID" value="AJE20759.1"/>
    <property type="molecule type" value="Genomic_DNA"/>
</dbReference>
<sequence>MARIGVRALVRGRVQGVYYRQGTALQAERLALAGWVRNLADGRVEAWIEGEEAAVRELTDWLWQGPGQARVEGVELEAVALQGFVAFRVLR</sequence>
<organism evidence="8 9">
    <name type="scientific">Azotobacter chroococcum NCIMB 8003</name>
    <dbReference type="NCBI Taxonomy" id="1328314"/>
    <lineage>
        <taxon>Bacteria</taxon>
        <taxon>Pseudomonadati</taxon>
        <taxon>Pseudomonadota</taxon>
        <taxon>Gammaproteobacteria</taxon>
        <taxon>Pseudomonadales</taxon>
        <taxon>Pseudomonadaceae</taxon>
        <taxon>Azotobacter</taxon>
    </lineage>
</organism>
<accession>A0A0C4WKN5</accession>
<dbReference type="PROSITE" id="PS00151">
    <property type="entry name" value="ACYLPHOSPHATASE_2"/>
    <property type="match status" value="1"/>
</dbReference>
<dbReference type="KEGG" id="acx:Achr_12820"/>
<evidence type="ECO:0000256" key="6">
    <source>
        <dbReference type="RuleBase" id="RU004168"/>
    </source>
</evidence>